<organism evidence="7 8">
    <name type="scientific">Acrobeloides nanus</name>
    <dbReference type="NCBI Taxonomy" id="290746"/>
    <lineage>
        <taxon>Eukaryota</taxon>
        <taxon>Metazoa</taxon>
        <taxon>Ecdysozoa</taxon>
        <taxon>Nematoda</taxon>
        <taxon>Chromadorea</taxon>
        <taxon>Rhabditida</taxon>
        <taxon>Tylenchina</taxon>
        <taxon>Cephalobomorpha</taxon>
        <taxon>Cephaloboidea</taxon>
        <taxon>Cephalobidae</taxon>
        <taxon>Acrobeloides</taxon>
    </lineage>
</organism>
<keyword evidence="1" id="KW-0723">Serine/threonine-protein kinase</keyword>
<dbReference type="PANTHER" id="PTHR46538">
    <property type="entry name" value="PROTEIN KINASE DOMAIN-CONTAINING PROTEIN"/>
    <property type="match status" value="1"/>
</dbReference>
<proteinExistence type="predicted"/>
<evidence type="ECO:0000256" key="6">
    <source>
        <dbReference type="SAM" id="MobiDB-lite"/>
    </source>
</evidence>
<dbReference type="AlphaFoldDB" id="A0A914CWV8"/>
<dbReference type="InterPro" id="IPR051585">
    <property type="entry name" value="STE20_Ser/Thr_Kinases"/>
</dbReference>
<protein>
    <submittedName>
        <fullName evidence="8">Uncharacterized protein</fullName>
    </submittedName>
</protein>
<keyword evidence="5" id="KW-0175">Coiled coil</keyword>
<accession>A0A914CWV8</accession>
<dbReference type="Proteomes" id="UP000887540">
    <property type="component" value="Unplaced"/>
</dbReference>
<keyword evidence="2" id="KW-0597">Phosphoprotein</keyword>
<dbReference type="WBParaSite" id="ACRNAN_scaffold14697.g26560.t1">
    <property type="protein sequence ID" value="ACRNAN_scaffold14697.g26560.t1"/>
    <property type="gene ID" value="ACRNAN_scaffold14697.g26560"/>
</dbReference>
<evidence type="ECO:0000256" key="5">
    <source>
        <dbReference type="SAM" id="Coils"/>
    </source>
</evidence>
<evidence type="ECO:0000256" key="4">
    <source>
        <dbReference type="ARBA" id="ARBA00022777"/>
    </source>
</evidence>
<reference evidence="8" key="1">
    <citation type="submission" date="2022-11" db="UniProtKB">
        <authorList>
            <consortium name="WormBaseParasite"/>
        </authorList>
    </citation>
    <scope>IDENTIFICATION</scope>
</reference>
<dbReference type="InterPro" id="IPR022165">
    <property type="entry name" value="PKK"/>
</dbReference>
<keyword evidence="3" id="KW-0808">Transferase</keyword>
<dbReference type="PANTHER" id="PTHR46538:SF3">
    <property type="entry name" value="PROTEIN KINASE DOMAIN-CONTAINING PROTEIN"/>
    <property type="match status" value="1"/>
</dbReference>
<dbReference type="GO" id="GO:0004674">
    <property type="term" value="F:protein serine/threonine kinase activity"/>
    <property type="evidence" value="ECO:0007669"/>
    <property type="project" value="UniProtKB-KW"/>
</dbReference>
<feature type="coiled-coil region" evidence="5">
    <location>
        <begin position="441"/>
        <end position="487"/>
    </location>
</feature>
<evidence type="ECO:0000256" key="3">
    <source>
        <dbReference type="ARBA" id="ARBA00022679"/>
    </source>
</evidence>
<feature type="compositionally biased region" description="Basic and acidic residues" evidence="6">
    <location>
        <begin position="504"/>
        <end position="514"/>
    </location>
</feature>
<keyword evidence="4" id="KW-0418">Kinase</keyword>
<feature type="coiled-coil region" evidence="5">
    <location>
        <begin position="132"/>
        <end position="239"/>
    </location>
</feature>
<evidence type="ECO:0000256" key="1">
    <source>
        <dbReference type="ARBA" id="ARBA00022527"/>
    </source>
</evidence>
<dbReference type="Pfam" id="PF12474">
    <property type="entry name" value="PKK"/>
    <property type="match status" value="2"/>
</dbReference>
<evidence type="ECO:0000256" key="2">
    <source>
        <dbReference type="ARBA" id="ARBA00022553"/>
    </source>
</evidence>
<evidence type="ECO:0000313" key="7">
    <source>
        <dbReference type="Proteomes" id="UP000887540"/>
    </source>
</evidence>
<evidence type="ECO:0000313" key="8">
    <source>
        <dbReference type="WBParaSite" id="ACRNAN_scaffold14697.g26560.t1"/>
    </source>
</evidence>
<feature type="region of interest" description="Disordered" evidence="6">
    <location>
        <begin position="504"/>
        <end position="525"/>
    </location>
</feature>
<feature type="region of interest" description="Disordered" evidence="6">
    <location>
        <begin position="1"/>
        <end position="111"/>
    </location>
</feature>
<feature type="compositionally biased region" description="Polar residues" evidence="6">
    <location>
        <begin position="30"/>
        <end position="75"/>
    </location>
</feature>
<name>A0A914CWV8_9BILA</name>
<feature type="compositionally biased region" description="Basic residues" evidence="6">
    <location>
        <begin position="100"/>
        <end position="111"/>
    </location>
</feature>
<sequence>MPPPEPPIDYDDTPNQKSALSRRAPLKPANSVSTEGSSSLNNGTRSNRNVLPGKTKNSFENNPDSSIKSADSTLSRDGFFSGSQFVAAANRENQEPLARKSPHRQTVTKKTRSYVVDGVQITTTTQHVLGVKQDHELRKREMQNLKRMQREEARQQQELAARAEQLREQQEKRFNQEKMNVQRSYETEIEMISRAQKRKIEDLERAQEEELKAVARKIKAEQEKELRAFRARLKQDQKIMKQEVDMLPKSQRKDVMKMRKDQLDRMQNDKELEFVTTLEQNNEVMLARLREKHREKMALVERQILEQKHQLERSMNSALWELEEKQLAERNALIAQQLKEVFMLQRSQMIARHHKEQEHVRKINQAAEENLMRALAADRKRLPKALKNDSRTRTMMFKESLRIDRASADIWAERIQEFEDREKKRIKQALEEHDAKCKRRMDSLIKNNQAILNELEEAQNEKRSMLLQNENDKLAQYDQEYQQLVREFRSSLPTRKNDLERKFTDEMEKQEKFYNVDLPGQSMSG</sequence>
<keyword evidence="7" id="KW-1185">Reference proteome</keyword>